<dbReference type="InterPro" id="IPR044974">
    <property type="entry name" value="Disease_R_plants"/>
</dbReference>
<accession>B8B5P5</accession>
<dbReference type="InterPro" id="IPR041118">
    <property type="entry name" value="Rx_N"/>
</dbReference>
<dbReference type="Gene3D" id="3.40.50.300">
    <property type="entry name" value="P-loop containing nucleotide triphosphate hydrolases"/>
    <property type="match status" value="1"/>
</dbReference>
<dbReference type="Gene3D" id="1.10.10.10">
    <property type="entry name" value="Winged helix-like DNA-binding domain superfamily/Winged helix DNA-binding domain"/>
    <property type="match status" value="1"/>
</dbReference>
<dbReference type="InterPro" id="IPR002182">
    <property type="entry name" value="NB-ARC"/>
</dbReference>
<dbReference type="InterPro" id="IPR056789">
    <property type="entry name" value="LRR_R13L1-DRL21"/>
</dbReference>
<evidence type="ECO:0000256" key="3">
    <source>
        <dbReference type="ARBA" id="ARBA00022737"/>
    </source>
</evidence>
<dbReference type="GO" id="GO:0009626">
    <property type="term" value="P:plant-type hypersensitive response"/>
    <property type="evidence" value="ECO:0007669"/>
    <property type="project" value="UniProtKB-ARBA"/>
</dbReference>
<dbReference type="PANTHER" id="PTHR23155:SF687">
    <property type="entry name" value="OS07G0481400 PROTEIN"/>
    <property type="match status" value="1"/>
</dbReference>
<evidence type="ECO:0000259" key="10">
    <source>
        <dbReference type="Pfam" id="PF23559"/>
    </source>
</evidence>
<dbReference type="HOGENOM" id="CLU_000837_25_4_1"/>
<dbReference type="PANTHER" id="PTHR23155">
    <property type="entry name" value="DISEASE RESISTANCE PROTEIN RP"/>
    <property type="match status" value="1"/>
</dbReference>
<dbReference type="Gramene" id="BGIOSGA024384-TA">
    <property type="protein sequence ID" value="BGIOSGA024384-PA"/>
    <property type="gene ID" value="BGIOSGA024384"/>
</dbReference>
<dbReference type="InterPro" id="IPR036388">
    <property type="entry name" value="WH-like_DNA-bd_sf"/>
</dbReference>
<dbReference type="GO" id="GO:0042742">
    <property type="term" value="P:defense response to bacterium"/>
    <property type="evidence" value="ECO:0007669"/>
    <property type="project" value="UniProtKB-ARBA"/>
</dbReference>
<keyword evidence="4" id="KW-0547">Nucleotide-binding</keyword>
<evidence type="ECO:0000259" key="9">
    <source>
        <dbReference type="Pfam" id="PF18052"/>
    </source>
</evidence>
<name>B8B5P5_ORYSI</name>
<protein>
    <submittedName>
        <fullName evidence="12">Uncharacterized protein</fullName>
    </submittedName>
</protein>
<keyword evidence="7" id="KW-0732">Signal</keyword>
<keyword evidence="2" id="KW-0433">Leucine-rich repeat</keyword>
<feature type="domain" description="Disease resistance N-terminal" evidence="9">
    <location>
        <begin position="12"/>
        <end position="96"/>
    </location>
</feature>
<gene>
    <name evidence="12" type="ORF">OsI_25832</name>
</gene>
<dbReference type="Pfam" id="PF18052">
    <property type="entry name" value="Rx_N"/>
    <property type="match status" value="1"/>
</dbReference>
<dbReference type="InterPro" id="IPR042197">
    <property type="entry name" value="Apaf_helical"/>
</dbReference>
<evidence type="ECO:0000259" key="8">
    <source>
        <dbReference type="Pfam" id="PF00931"/>
    </source>
</evidence>
<evidence type="ECO:0000256" key="1">
    <source>
        <dbReference type="ARBA" id="ARBA00008894"/>
    </source>
</evidence>
<sequence>MIPDPVMASLASSLATFVANVVAAEISKQKGVRDDVGRLKKNCDRIAIMIKSAEQKATLMHDDFAKYWLKRVKDHMYDVENIIDLWAFRMDKRRQHDAECQLVPGYLKWSLPCYTEYSLSRFADAIKLLNDDFESILKLPVEIQTNEQIIRSYGKTAPDYNADIVGDYIKNDADNIIELLNDSKCKCRHIAIFGMVGIGKTTLARTIYHNVKTGRGDTDFEIKLWIRFSKDLSSLIIWSDSRKEGPTKAQLLQLGKKIANKKFLLVVDGVWTENVWETFLEGPLQQGDRERSKVIITTRNKHVAKRFGAGHVHHMKRMSNSDAWKLLCQRASLSQADADELKDIGKQIVKKCDGLPLAIRCIGRTLRGQEPTRHDWEKINRTAFQDLSPEEQYIINMSFQDLPSHMRQCFLYCSIFPEDFLMERQYIIEQWISEGFIHKKRKSNLEEAAESCYYELIGRGLLYLHFREDGLVGAKMPFIIRSFIKDVSDNENFCNESVSTENLFNARRLSVVGDNTVIVNGSEIAEHDSGANTTAEPAVGNNNGTDDEFSSSDSESRIDATTFVGKSLRGLGAMKRLRTLVLRKSTVPDGILEDAFKQLTLLRVVDLREAMGITILPATVGRLLFLKYLNISDTNIKKVPWSIQNLGLLQYLLLSNCKLIQPLPKGIGRLTNLRTLDISGTGLTNTNWSFAEMDELISMHGFPLGSNGSLKSLNLNTPKKLDSLRIEKLENVLDPPSGSPLKKFELKDLELCYSNDPTTTSGENLDKEMRVLNEFCPHKRLISLKIENYTGRQYPLWISRHDALLNLQRLHLRSCSLCDKLPQLGNLPQLKFLSVTGFAKLEKVGAELRGDRGTKPAFCRLQQLHVGNMKALQKWSALQPQDLPCLQVLRLLSCSKLAMIPDTLQTSTSLTRLEVDTTTMILMKG</sequence>
<keyword evidence="3" id="KW-0677">Repeat</keyword>
<keyword evidence="5" id="KW-0611">Plant defense</keyword>
<evidence type="ECO:0000256" key="6">
    <source>
        <dbReference type="SAM" id="MobiDB-lite"/>
    </source>
</evidence>
<dbReference type="FunFam" id="1.10.10.10:FF:000322">
    <property type="entry name" value="Probable disease resistance protein At1g63360"/>
    <property type="match status" value="1"/>
</dbReference>
<dbReference type="AlphaFoldDB" id="B8B5P5"/>
<evidence type="ECO:0000256" key="2">
    <source>
        <dbReference type="ARBA" id="ARBA00022614"/>
    </source>
</evidence>
<reference evidence="12 13" key="1">
    <citation type="journal article" date="2005" name="PLoS Biol.">
        <title>The genomes of Oryza sativa: a history of duplications.</title>
        <authorList>
            <person name="Yu J."/>
            <person name="Wang J."/>
            <person name="Lin W."/>
            <person name="Li S."/>
            <person name="Li H."/>
            <person name="Zhou J."/>
            <person name="Ni P."/>
            <person name="Dong W."/>
            <person name="Hu S."/>
            <person name="Zeng C."/>
            <person name="Zhang J."/>
            <person name="Zhang Y."/>
            <person name="Li R."/>
            <person name="Xu Z."/>
            <person name="Li S."/>
            <person name="Li X."/>
            <person name="Zheng H."/>
            <person name="Cong L."/>
            <person name="Lin L."/>
            <person name="Yin J."/>
            <person name="Geng J."/>
            <person name="Li G."/>
            <person name="Shi J."/>
            <person name="Liu J."/>
            <person name="Lv H."/>
            <person name="Li J."/>
            <person name="Wang J."/>
            <person name="Deng Y."/>
            <person name="Ran L."/>
            <person name="Shi X."/>
            <person name="Wang X."/>
            <person name="Wu Q."/>
            <person name="Li C."/>
            <person name="Ren X."/>
            <person name="Wang J."/>
            <person name="Wang X."/>
            <person name="Li D."/>
            <person name="Liu D."/>
            <person name="Zhang X."/>
            <person name="Ji Z."/>
            <person name="Zhao W."/>
            <person name="Sun Y."/>
            <person name="Zhang Z."/>
            <person name="Bao J."/>
            <person name="Han Y."/>
            <person name="Dong L."/>
            <person name="Ji J."/>
            <person name="Chen P."/>
            <person name="Wu S."/>
            <person name="Liu J."/>
            <person name="Xiao Y."/>
            <person name="Bu D."/>
            <person name="Tan J."/>
            <person name="Yang L."/>
            <person name="Ye C."/>
            <person name="Zhang J."/>
            <person name="Xu J."/>
            <person name="Zhou Y."/>
            <person name="Yu Y."/>
            <person name="Zhang B."/>
            <person name="Zhuang S."/>
            <person name="Wei H."/>
            <person name="Liu B."/>
            <person name="Lei M."/>
            <person name="Yu H."/>
            <person name="Li Y."/>
            <person name="Xu H."/>
            <person name="Wei S."/>
            <person name="He X."/>
            <person name="Fang L."/>
            <person name="Zhang Z."/>
            <person name="Zhang Y."/>
            <person name="Huang X."/>
            <person name="Su Z."/>
            <person name="Tong W."/>
            <person name="Li J."/>
            <person name="Tong Z."/>
            <person name="Li S."/>
            <person name="Ye J."/>
            <person name="Wang L."/>
            <person name="Fang L."/>
            <person name="Lei T."/>
            <person name="Chen C."/>
            <person name="Chen H."/>
            <person name="Xu Z."/>
            <person name="Li H."/>
            <person name="Huang H."/>
            <person name="Zhang F."/>
            <person name="Xu H."/>
            <person name="Li N."/>
            <person name="Zhao C."/>
            <person name="Li S."/>
            <person name="Dong L."/>
            <person name="Huang Y."/>
            <person name="Li L."/>
            <person name="Xi Y."/>
            <person name="Qi Q."/>
            <person name="Li W."/>
            <person name="Zhang B."/>
            <person name="Hu W."/>
            <person name="Zhang Y."/>
            <person name="Tian X."/>
            <person name="Jiao Y."/>
            <person name="Liang X."/>
            <person name="Jin J."/>
            <person name="Gao L."/>
            <person name="Zheng W."/>
            <person name="Hao B."/>
            <person name="Liu S."/>
            <person name="Wang W."/>
            <person name="Yuan L."/>
            <person name="Cao M."/>
            <person name="McDermott J."/>
            <person name="Samudrala R."/>
            <person name="Wang J."/>
            <person name="Wong G.K."/>
            <person name="Yang H."/>
        </authorList>
    </citation>
    <scope>NUCLEOTIDE SEQUENCE [LARGE SCALE GENOMIC DNA]</scope>
    <source>
        <strain evidence="13">cv. 93-11</strain>
    </source>
</reference>
<feature type="domain" description="Disease resistance protein winged helix" evidence="10">
    <location>
        <begin position="415"/>
        <end position="470"/>
    </location>
</feature>
<dbReference type="Gene3D" id="3.80.10.10">
    <property type="entry name" value="Ribonuclease Inhibitor"/>
    <property type="match status" value="1"/>
</dbReference>
<proteinExistence type="inferred from homology"/>
<dbReference type="SUPFAM" id="SSF52058">
    <property type="entry name" value="L domain-like"/>
    <property type="match status" value="1"/>
</dbReference>
<evidence type="ECO:0000313" key="12">
    <source>
        <dbReference type="EMBL" id="EEC81953.1"/>
    </source>
</evidence>
<evidence type="ECO:0000256" key="4">
    <source>
        <dbReference type="ARBA" id="ARBA00022741"/>
    </source>
</evidence>
<dbReference type="InterPro" id="IPR058922">
    <property type="entry name" value="WHD_DRP"/>
</dbReference>
<dbReference type="Pfam" id="PF25019">
    <property type="entry name" value="LRR_R13L1-DRL21"/>
    <property type="match status" value="1"/>
</dbReference>
<feature type="compositionally biased region" description="Polar residues" evidence="6">
    <location>
        <begin position="530"/>
        <end position="544"/>
    </location>
</feature>
<dbReference type="Pfam" id="PF23559">
    <property type="entry name" value="WHD_DRP"/>
    <property type="match status" value="1"/>
</dbReference>
<feature type="domain" description="R13L1/DRL21-like LRR repeat region" evidence="11">
    <location>
        <begin position="719"/>
        <end position="837"/>
    </location>
</feature>
<dbReference type="Gene3D" id="1.20.5.4130">
    <property type="match status" value="1"/>
</dbReference>
<feature type="region of interest" description="Disordered" evidence="6">
    <location>
        <begin position="528"/>
        <end position="553"/>
    </location>
</feature>
<dbReference type="EMBL" id="CM000132">
    <property type="protein sequence ID" value="EEC81953.1"/>
    <property type="molecule type" value="Genomic_DNA"/>
</dbReference>
<dbReference type="SUPFAM" id="SSF52540">
    <property type="entry name" value="P-loop containing nucleoside triphosphate hydrolases"/>
    <property type="match status" value="1"/>
</dbReference>
<feature type="signal peptide" evidence="7">
    <location>
        <begin position="1"/>
        <end position="23"/>
    </location>
</feature>
<dbReference type="STRING" id="39946.B8B5P5"/>
<evidence type="ECO:0000259" key="11">
    <source>
        <dbReference type="Pfam" id="PF25019"/>
    </source>
</evidence>
<comment type="similarity">
    <text evidence="1">Belongs to the disease resistance NB-LRR family.</text>
</comment>
<dbReference type="GO" id="GO:0043531">
    <property type="term" value="F:ADP binding"/>
    <property type="evidence" value="ECO:0007669"/>
    <property type="project" value="InterPro"/>
</dbReference>
<dbReference type="InterPro" id="IPR032675">
    <property type="entry name" value="LRR_dom_sf"/>
</dbReference>
<feature type="chain" id="PRO_5002868531" evidence="7">
    <location>
        <begin position="24"/>
        <end position="925"/>
    </location>
</feature>
<feature type="domain" description="NB-ARC" evidence="8">
    <location>
        <begin position="171"/>
        <end position="331"/>
    </location>
</feature>
<dbReference type="Proteomes" id="UP000007015">
    <property type="component" value="Chromosome 7"/>
</dbReference>
<evidence type="ECO:0000313" key="13">
    <source>
        <dbReference type="Proteomes" id="UP000007015"/>
    </source>
</evidence>
<organism evidence="12 13">
    <name type="scientific">Oryza sativa subsp. indica</name>
    <name type="common">Rice</name>
    <dbReference type="NCBI Taxonomy" id="39946"/>
    <lineage>
        <taxon>Eukaryota</taxon>
        <taxon>Viridiplantae</taxon>
        <taxon>Streptophyta</taxon>
        <taxon>Embryophyta</taxon>
        <taxon>Tracheophyta</taxon>
        <taxon>Spermatophyta</taxon>
        <taxon>Magnoliopsida</taxon>
        <taxon>Liliopsida</taxon>
        <taxon>Poales</taxon>
        <taxon>Poaceae</taxon>
        <taxon>BOP clade</taxon>
        <taxon>Oryzoideae</taxon>
        <taxon>Oryzeae</taxon>
        <taxon>Oryzinae</taxon>
        <taxon>Oryza</taxon>
        <taxon>Oryza sativa</taxon>
    </lineage>
</organism>
<dbReference type="GO" id="GO:0002758">
    <property type="term" value="P:innate immune response-activating signaling pathway"/>
    <property type="evidence" value="ECO:0007669"/>
    <property type="project" value="UniProtKB-ARBA"/>
</dbReference>
<keyword evidence="13" id="KW-1185">Reference proteome</keyword>
<dbReference type="OMA" id="QEPTRHD"/>
<dbReference type="PRINTS" id="PR00364">
    <property type="entry name" value="DISEASERSIST"/>
</dbReference>
<evidence type="ECO:0000256" key="7">
    <source>
        <dbReference type="SAM" id="SignalP"/>
    </source>
</evidence>
<evidence type="ECO:0000256" key="5">
    <source>
        <dbReference type="ARBA" id="ARBA00022821"/>
    </source>
</evidence>
<dbReference type="Pfam" id="PF00931">
    <property type="entry name" value="NB-ARC"/>
    <property type="match status" value="1"/>
</dbReference>
<dbReference type="InterPro" id="IPR027417">
    <property type="entry name" value="P-loop_NTPase"/>
</dbReference>
<dbReference type="Gene3D" id="1.10.8.430">
    <property type="entry name" value="Helical domain of apoptotic protease-activating factors"/>
    <property type="match status" value="1"/>
</dbReference>